<dbReference type="PANTHER" id="PTHR30204">
    <property type="entry name" value="REDOX-CYCLING DRUG-SENSING TRANSCRIPTIONAL ACTIVATOR SOXR"/>
    <property type="match status" value="1"/>
</dbReference>
<evidence type="ECO:0000313" key="8">
    <source>
        <dbReference type="EMBL" id="CUQ29580.1"/>
    </source>
</evidence>
<protein>
    <submittedName>
        <fullName evidence="7">Zinc-responsive transcriptional regulator</fullName>
    </submittedName>
</protein>
<keyword evidence="3" id="KW-0238">DNA-binding</keyword>
<evidence type="ECO:0000313" key="9">
    <source>
        <dbReference type="Proteomes" id="UP000095447"/>
    </source>
</evidence>
<organism evidence="7 9">
    <name type="scientific">Blautia obeum</name>
    <dbReference type="NCBI Taxonomy" id="40520"/>
    <lineage>
        <taxon>Bacteria</taxon>
        <taxon>Bacillati</taxon>
        <taxon>Bacillota</taxon>
        <taxon>Clostridia</taxon>
        <taxon>Lachnospirales</taxon>
        <taxon>Lachnospiraceae</taxon>
        <taxon>Blautia</taxon>
    </lineage>
</organism>
<accession>A0A174EU44</accession>
<dbReference type="PANTHER" id="PTHR30204:SF69">
    <property type="entry name" value="MERR-FAMILY TRANSCRIPTIONAL REGULATOR"/>
    <property type="match status" value="1"/>
</dbReference>
<evidence type="ECO:0000256" key="1">
    <source>
        <dbReference type="ARBA" id="ARBA00022491"/>
    </source>
</evidence>
<dbReference type="GO" id="GO:0003677">
    <property type="term" value="F:DNA binding"/>
    <property type="evidence" value="ECO:0007669"/>
    <property type="project" value="UniProtKB-KW"/>
</dbReference>
<dbReference type="Proteomes" id="UP000095762">
    <property type="component" value="Unassembled WGS sequence"/>
</dbReference>
<evidence type="ECO:0000313" key="6">
    <source>
        <dbReference type="EMBL" id="CUO33424.1"/>
    </source>
</evidence>
<feature type="domain" description="HTH merR-type" evidence="5">
    <location>
        <begin position="4"/>
        <end position="72"/>
    </location>
</feature>
<dbReference type="Proteomes" id="UP000095645">
    <property type="component" value="Unassembled WGS sequence"/>
</dbReference>
<dbReference type="Pfam" id="PF13411">
    <property type="entry name" value="MerR_1"/>
    <property type="match status" value="1"/>
</dbReference>
<dbReference type="InterPro" id="IPR047057">
    <property type="entry name" value="MerR_fam"/>
</dbReference>
<dbReference type="InterPro" id="IPR000551">
    <property type="entry name" value="MerR-type_HTH_dom"/>
</dbReference>
<dbReference type="InterPro" id="IPR009061">
    <property type="entry name" value="DNA-bd_dom_put_sf"/>
</dbReference>
<dbReference type="RefSeq" id="WP_008707916.1">
    <property type="nucleotide sequence ID" value="NZ_CYZA01000021.1"/>
</dbReference>
<evidence type="ECO:0000313" key="11">
    <source>
        <dbReference type="Proteomes" id="UP000095762"/>
    </source>
</evidence>
<dbReference type="GO" id="GO:0003700">
    <property type="term" value="F:DNA-binding transcription factor activity"/>
    <property type="evidence" value="ECO:0007669"/>
    <property type="project" value="InterPro"/>
</dbReference>
<dbReference type="Proteomes" id="UP000095447">
    <property type="component" value="Unassembled WGS sequence"/>
</dbReference>
<evidence type="ECO:0000256" key="3">
    <source>
        <dbReference type="ARBA" id="ARBA00023125"/>
    </source>
</evidence>
<keyword evidence="4" id="KW-0804">Transcription</keyword>
<dbReference type="PROSITE" id="PS50937">
    <property type="entry name" value="HTH_MERR_2"/>
    <property type="match status" value="1"/>
</dbReference>
<reference evidence="9 10" key="1">
    <citation type="submission" date="2015-09" db="EMBL/GenBank/DDBJ databases">
        <authorList>
            <consortium name="Pathogen Informatics"/>
        </authorList>
    </citation>
    <scope>NUCLEOTIDE SEQUENCE [LARGE SCALE GENOMIC DNA]</scope>
    <source>
        <strain evidence="7 9">2789STDY5608838</strain>
        <strain evidence="6 10">2789STDY5834861</strain>
        <strain evidence="8 11">2789STDY5834957</strain>
    </source>
</reference>
<keyword evidence="1" id="KW-0678">Repressor</keyword>
<evidence type="ECO:0000259" key="5">
    <source>
        <dbReference type="PROSITE" id="PS50937"/>
    </source>
</evidence>
<dbReference type="EMBL" id="CYZP01000023">
    <property type="protein sequence ID" value="CUO33424.1"/>
    <property type="molecule type" value="Genomic_DNA"/>
</dbReference>
<dbReference type="EMBL" id="CYZA01000021">
    <property type="protein sequence ID" value="CUO41483.1"/>
    <property type="molecule type" value="Genomic_DNA"/>
</dbReference>
<dbReference type="SMART" id="SM00422">
    <property type="entry name" value="HTH_MERR"/>
    <property type="match status" value="1"/>
</dbReference>
<name>A0A174EU44_9FIRM</name>
<evidence type="ECO:0000256" key="4">
    <source>
        <dbReference type="ARBA" id="ARBA00023163"/>
    </source>
</evidence>
<dbReference type="EMBL" id="CZBP01000027">
    <property type="protein sequence ID" value="CUQ29580.1"/>
    <property type="molecule type" value="Genomic_DNA"/>
</dbReference>
<sequence length="156" mass="18436">MEQRYTVTQTAEILGVRASVLRYWEEELELRICRNEQGHRYYTGNDITLLANIKELKKRGLALRAIKELVPRISRTAPGTTASKVKLLEDEQPEREKILEFQKIMERLIAQELHMKKEGEDQCRDLDETIRNRQLARKEAAAALEKRSRRIRRKHL</sequence>
<evidence type="ECO:0000313" key="10">
    <source>
        <dbReference type="Proteomes" id="UP000095645"/>
    </source>
</evidence>
<dbReference type="AlphaFoldDB" id="A0A174EU44"/>
<evidence type="ECO:0000313" key="7">
    <source>
        <dbReference type="EMBL" id="CUO41483.1"/>
    </source>
</evidence>
<gene>
    <name evidence="7" type="ORF">ERS852395_02968</name>
    <name evidence="6" type="ORF">ERS852476_02552</name>
    <name evidence="8" type="ORF">ERS852569_02940</name>
</gene>
<keyword evidence="2" id="KW-0805">Transcription regulation</keyword>
<proteinExistence type="predicted"/>
<evidence type="ECO:0000256" key="2">
    <source>
        <dbReference type="ARBA" id="ARBA00023015"/>
    </source>
</evidence>
<dbReference type="Gene3D" id="1.10.1660.10">
    <property type="match status" value="1"/>
</dbReference>
<dbReference type="SUPFAM" id="SSF46955">
    <property type="entry name" value="Putative DNA-binding domain"/>
    <property type="match status" value="1"/>
</dbReference>